<feature type="non-terminal residue" evidence="2">
    <location>
        <position position="89"/>
    </location>
</feature>
<dbReference type="Gene3D" id="1.20.190.10">
    <property type="entry name" value="Pesticidal crystal protein, N-terminal domain"/>
    <property type="match status" value="1"/>
</dbReference>
<dbReference type="PANTHER" id="PTHR35598">
    <property type="entry name" value="ENDOTOXIN_N DOMAIN-CONTAINING PROTEIN"/>
    <property type="match status" value="1"/>
</dbReference>
<dbReference type="EMBL" id="AJWJ01000943">
    <property type="protein sequence ID" value="KAF2068533.1"/>
    <property type="molecule type" value="Genomic_DNA"/>
</dbReference>
<feature type="transmembrane region" description="Helical" evidence="1">
    <location>
        <begin position="21"/>
        <end position="48"/>
    </location>
</feature>
<evidence type="ECO:0000313" key="3">
    <source>
        <dbReference type="Proteomes" id="UP000695562"/>
    </source>
</evidence>
<name>A0A8J4UU76_9MYCE</name>
<protein>
    <submittedName>
        <fullName evidence="2">Uncharacterized protein</fullName>
    </submittedName>
</protein>
<proteinExistence type="predicted"/>
<keyword evidence="1" id="KW-1133">Transmembrane helix</keyword>
<dbReference type="AlphaFoldDB" id="A0A8J4UU76"/>
<evidence type="ECO:0000256" key="1">
    <source>
        <dbReference type="SAM" id="Phobius"/>
    </source>
</evidence>
<keyword evidence="1" id="KW-0812">Transmembrane</keyword>
<dbReference type="Proteomes" id="UP000695562">
    <property type="component" value="Unassembled WGS sequence"/>
</dbReference>
<organism evidence="2 3">
    <name type="scientific">Polysphondylium violaceum</name>
    <dbReference type="NCBI Taxonomy" id="133409"/>
    <lineage>
        <taxon>Eukaryota</taxon>
        <taxon>Amoebozoa</taxon>
        <taxon>Evosea</taxon>
        <taxon>Eumycetozoa</taxon>
        <taxon>Dictyostelia</taxon>
        <taxon>Dictyosteliales</taxon>
        <taxon>Dictyosteliaceae</taxon>
        <taxon>Polysphondylium</taxon>
    </lineage>
</organism>
<dbReference type="PANTHER" id="PTHR35598:SF3">
    <property type="entry name" value="N-TERMINAL DELTA ENDOTOXIN DOMAIN-CONTAINING PROTEIN-RELATED"/>
    <property type="match status" value="1"/>
</dbReference>
<dbReference type="OrthoDB" id="5065185at2759"/>
<dbReference type="GO" id="GO:0090729">
    <property type="term" value="F:toxin activity"/>
    <property type="evidence" value="ECO:0007669"/>
    <property type="project" value="InterPro"/>
</dbReference>
<accession>A0A8J4UU76</accession>
<reference evidence="2" key="1">
    <citation type="submission" date="2020-01" db="EMBL/GenBank/DDBJ databases">
        <title>Development of genomics and gene disruption for Polysphondylium violaceum indicates a role for the polyketide synthase stlB in stalk morphogenesis.</title>
        <authorList>
            <person name="Narita B."/>
            <person name="Kawabe Y."/>
            <person name="Kin K."/>
            <person name="Saito T."/>
            <person name="Gibbs R."/>
            <person name="Kuspa A."/>
            <person name="Muzny D."/>
            <person name="Queller D."/>
            <person name="Richards S."/>
            <person name="Strassman J."/>
            <person name="Sucgang R."/>
            <person name="Worley K."/>
            <person name="Schaap P."/>
        </authorList>
    </citation>
    <scope>NUCLEOTIDE SEQUENCE</scope>
    <source>
        <strain evidence="2">QSvi11</strain>
    </source>
</reference>
<dbReference type="SUPFAM" id="SSF56849">
    <property type="entry name" value="delta-Endotoxin (insectocide), N-terminal domain"/>
    <property type="match status" value="1"/>
</dbReference>
<sequence length="89" mass="9653">MEDKSKGIISTKSSEDDFMEATGSILSGAIGSIPVVGSMLSGIFGAFWPGPKYLTVEDFQKEIKKLKEEMINMMDSKIDAALDTVFNAI</sequence>
<evidence type="ECO:0000313" key="2">
    <source>
        <dbReference type="EMBL" id="KAF2068533.1"/>
    </source>
</evidence>
<keyword evidence="3" id="KW-1185">Reference proteome</keyword>
<gene>
    <name evidence="2" type="ORF">CYY_010143</name>
</gene>
<comment type="caution">
    <text evidence="2">The sequence shown here is derived from an EMBL/GenBank/DDBJ whole genome shotgun (WGS) entry which is preliminary data.</text>
</comment>
<keyword evidence="1" id="KW-0472">Membrane</keyword>
<dbReference type="InterPro" id="IPR036716">
    <property type="entry name" value="Pest_crys_N_sf"/>
</dbReference>